<dbReference type="EC" id="1.4.3.3" evidence="17"/>
<dbReference type="OrthoDB" id="2015447at2759"/>
<evidence type="ECO:0000256" key="28">
    <source>
        <dbReference type="ARBA" id="ARBA00049182"/>
    </source>
</evidence>
<keyword evidence="15" id="KW-0966">Cell projection</keyword>
<evidence type="ECO:0000256" key="18">
    <source>
        <dbReference type="ARBA" id="ARBA00039751"/>
    </source>
</evidence>
<keyword evidence="14" id="KW-0576">Peroxisome</keyword>
<sequence length="384" mass="43306">MTFHPSFTRSGLRFVSRDSVGRRASLHQFTITEHFRTFRALVTMKVVVVGGGVVGLSSALCVKERCPQAELTVVAAEFTPNTTGDGAAGIIQPQLWDVTQEELTWLQWTFDHLSRLYKTEFSSQIGLFCQSGYNVFDREVPDPPWKDIVHGFRHLTGEEAKKFPGYSYGWFTTTLMLECRSYLPWLTQRLKEKGVKFEQRKIASLSEVCSDYDVVINCCGLSARTLLNDQGVKPGRGQIVRVHAPWIKHFLLTHNLSTTYYNSPYIIPGINVVALGGLNQLGDWDEGWREEDEKKIWDGAVEMIPSLKGARVVGKWTGLRPVRERIRLERDTVNDTPVIHNYGHGGYGVTYHWGCALQAAILAAKAMDYIAAKTSSSRVPKSRY</sequence>
<evidence type="ECO:0000256" key="26">
    <source>
        <dbReference type="ARBA" id="ARBA00048747"/>
    </source>
</evidence>
<keyword evidence="10" id="KW-0702">S-nitrosylation</keyword>
<dbReference type="Pfam" id="PF01266">
    <property type="entry name" value="DAO"/>
    <property type="match status" value="1"/>
</dbReference>
<dbReference type="EMBL" id="OV696691">
    <property type="protein sequence ID" value="CAH1267223.1"/>
    <property type="molecule type" value="Genomic_DNA"/>
</dbReference>
<comment type="catalytic activity">
    <reaction evidence="27">
        <text>D-cysteine + O2 + H2O = 2-oxo-3-sulfanylpropanoate + H2O2 + NH4(+)</text>
        <dbReference type="Rhea" id="RHEA:78791"/>
        <dbReference type="ChEBI" id="CHEBI:15377"/>
        <dbReference type="ChEBI" id="CHEBI:15379"/>
        <dbReference type="ChEBI" id="CHEBI:16240"/>
        <dbReference type="ChEBI" id="CHEBI:28938"/>
        <dbReference type="ChEBI" id="CHEBI:35236"/>
        <dbReference type="ChEBI" id="CHEBI:57678"/>
    </reaction>
    <physiologicalReaction direction="left-to-right" evidence="27">
        <dbReference type="Rhea" id="RHEA:78792"/>
    </physiologicalReaction>
</comment>
<dbReference type="SUPFAM" id="SSF54373">
    <property type="entry name" value="FAD-linked reductases, C-terminal domain"/>
    <property type="match status" value="1"/>
</dbReference>
<comment type="catalytic activity">
    <reaction evidence="29">
        <text>D-leucine + O2 + H2O = 4-methyl-2-oxopentanoate + H2O2 + NH4(+)</text>
        <dbReference type="Rhea" id="RHEA:78211"/>
        <dbReference type="ChEBI" id="CHEBI:15377"/>
        <dbReference type="ChEBI" id="CHEBI:15379"/>
        <dbReference type="ChEBI" id="CHEBI:16240"/>
        <dbReference type="ChEBI" id="CHEBI:17865"/>
        <dbReference type="ChEBI" id="CHEBI:28938"/>
        <dbReference type="ChEBI" id="CHEBI:143079"/>
    </reaction>
    <physiologicalReaction direction="left-to-right" evidence="29">
        <dbReference type="Rhea" id="RHEA:78212"/>
    </physiologicalReaction>
</comment>
<evidence type="ECO:0000256" key="6">
    <source>
        <dbReference type="ARBA" id="ARBA00022490"/>
    </source>
</evidence>
<keyword evidence="8" id="KW-0597">Phosphoprotein</keyword>
<feature type="binding site" evidence="30">
    <location>
        <begin position="345"/>
        <end position="350"/>
    </location>
    <ligand>
        <name>FAD</name>
        <dbReference type="ChEBI" id="CHEBI:57692"/>
    </ligand>
</feature>
<dbReference type="GO" id="GO:0005829">
    <property type="term" value="C:cytosol"/>
    <property type="evidence" value="ECO:0007669"/>
    <property type="project" value="UniProtKB-SubCell"/>
</dbReference>
<dbReference type="GO" id="GO:0003884">
    <property type="term" value="F:D-amino-acid oxidase activity"/>
    <property type="evidence" value="ECO:0007669"/>
    <property type="project" value="UniProtKB-EC"/>
</dbReference>
<comment type="catalytic activity">
    <reaction evidence="19">
        <text>D-proline + O2 = 1-pyrroline-2-carboxylate + H2O2</text>
        <dbReference type="Rhea" id="RHEA:78259"/>
        <dbReference type="ChEBI" id="CHEBI:15379"/>
        <dbReference type="ChEBI" id="CHEBI:16240"/>
        <dbReference type="ChEBI" id="CHEBI:39785"/>
        <dbReference type="ChEBI" id="CHEBI:57726"/>
    </reaction>
    <physiologicalReaction direction="left-to-right" evidence="19">
        <dbReference type="Rhea" id="RHEA:78260"/>
    </physiologicalReaction>
</comment>
<comment type="catalytic activity">
    <reaction evidence="22">
        <text>D-phenylalanine + O2 + H2O = 3-phenylpyruvate + H2O2 + NH4(+)</text>
        <dbReference type="Rhea" id="RHEA:70963"/>
        <dbReference type="ChEBI" id="CHEBI:15377"/>
        <dbReference type="ChEBI" id="CHEBI:15379"/>
        <dbReference type="ChEBI" id="CHEBI:16240"/>
        <dbReference type="ChEBI" id="CHEBI:18005"/>
        <dbReference type="ChEBI" id="CHEBI:28938"/>
        <dbReference type="ChEBI" id="CHEBI:57981"/>
    </reaction>
    <physiologicalReaction direction="left-to-right" evidence="22">
        <dbReference type="Rhea" id="RHEA:70964"/>
    </physiologicalReaction>
</comment>
<evidence type="ECO:0000256" key="17">
    <source>
        <dbReference type="ARBA" id="ARBA00039101"/>
    </source>
</evidence>
<evidence type="ECO:0000256" key="5">
    <source>
        <dbReference type="ARBA" id="ARBA00006730"/>
    </source>
</evidence>
<comment type="catalytic activity">
    <reaction evidence="26">
        <text>D-lysine + O2 + H2O = 6-amino-2-oxohexanoate + H2O2 + NH4(+)</text>
        <dbReference type="Rhea" id="RHEA:37583"/>
        <dbReference type="ChEBI" id="CHEBI:15377"/>
        <dbReference type="ChEBI" id="CHEBI:15379"/>
        <dbReference type="ChEBI" id="CHEBI:16240"/>
        <dbReference type="ChEBI" id="CHEBI:28938"/>
        <dbReference type="ChEBI" id="CHEBI:32557"/>
        <dbReference type="ChEBI" id="CHEBI:58183"/>
        <dbReference type="EC" id="1.4.3.3"/>
    </reaction>
    <physiologicalReaction direction="left-to-right" evidence="26">
        <dbReference type="Rhea" id="RHEA:37584"/>
    </physiologicalReaction>
</comment>
<keyword evidence="6" id="KW-0963">Cytoplasm</keyword>
<feature type="binding site" evidence="30">
    <location>
        <position position="254"/>
    </location>
    <ligand>
        <name>D-dopa</name>
        <dbReference type="ChEBI" id="CHEBI:149689"/>
    </ligand>
</feature>
<dbReference type="GO" id="GO:0005782">
    <property type="term" value="C:peroxisomal matrix"/>
    <property type="evidence" value="ECO:0007669"/>
    <property type="project" value="UniProtKB-SubCell"/>
</dbReference>
<comment type="catalytic activity">
    <reaction evidence="25">
        <text>D-alanine + O2 + H2O = pyruvate + H2O2 + NH4(+)</text>
        <dbReference type="Rhea" id="RHEA:22688"/>
        <dbReference type="ChEBI" id="CHEBI:15361"/>
        <dbReference type="ChEBI" id="CHEBI:15377"/>
        <dbReference type="ChEBI" id="CHEBI:15379"/>
        <dbReference type="ChEBI" id="CHEBI:16240"/>
        <dbReference type="ChEBI" id="CHEBI:28938"/>
        <dbReference type="ChEBI" id="CHEBI:57416"/>
    </reaction>
    <physiologicalReaction direction="left-to-right" evidence="25">
        <dbReference type="Rhea" id="RHEA:22689"/>
    </physiologicalReaction>
</comment>
<name>A0A8K0A3N6_BRALA</name>
<dbReference type="PANTHER" id="PTHR11530:SF15">
    <property type="entry name" value="D-AMINO-ACID OXIDASE"/>
    <property type="match status" value="1"/>
</dbReference>
<dbReference type="PIRSF" id="PIRSF000189">
    <property type="entry name" value="D-aa_oxidase"/>
    <property type="match status" value="1"/>
</dbReference>
<dbReference type="GO" id="GO:0019478">
    <property type="term" value="P:D-amino acid catabolic process"/>
    <property type="evidence" value="ECO:0007669"/>
    <property type="project" value="TreeGrafter"/>
</dbReference>
<keyword evidence="12" id="KW-0560">Oxidoreductase</keyword>
<evidence type="ECO:0000256" key="10">
    <source>
        <dbReference type="ARBA" id="ARBA00022799"/>
    </source>
</evidence>
<dbReference type="Gene3D" id="3.40.50.720">
    <property type="entry name" value="NAD(P)-binding Rossmann-like Domain"/>
    <property type="match status" value="1"/>
</dbReference>
<feature type="binding site" evidence="30">
    <location>
        <position position="320"/>
    </location>
    <ligand>
        <name>D-dopa</name>
        <dbReference type="ChEBI" id="CHEBI:149689"/>
    </ligand>
</feature>
<dbReference type="InterPro" id="IPR006076">
    <property type="entry name" value="FAD-dep_OxRdtase"/>
</dbReference>
<evidence type="ECO:0000256" key="9">
    <source>
        <dbReference type="ARBA" id="ARBA00022630"/>
    </source>
</evidence>
<dbReference type="InterPro" id="IPR023209">
    <property type="entry name" value="DAO"/>
</dbReference>
<comment type="catalytic activity">
    <reaction evidence="28">
        <text>D-valine + O2 + H2O = 3-methyl-2-oxobutanoate + H2O2 + NH4(+)</text>
        <dbReference type="Rhea" id="RHEA:78203"/>
        <dbReference type="ChEBI" id="CHEBI:11851"/>
        <dbReference type="ChEBI" id="CHEBI:15377"/>
        <dbReference type="ChEBI" id="CHEBI:15379"/>
        <dbReference type="ChEBI" id="CHEBI:16240"/>
        <dbReference type="ChEBI" id="CHEBI:28938"/>
        <dbReference type="ChEBI" id="CHEBI:74338"/>
    </reaction>
    <physiologicalReaction direction="left-to-right" evidence="28">
        <dbReference type="Rhea" id="RHEA:78204"/>
    </physiologicalReaction>
</comment>
<dbReference type="GO" id="GO:0071949">
    <property type="term" value="F:FAD binding"/>
    <property type="evidence" value="ECO:0007669"/>
    <property type="project" value="InterPro"/>
</dbReference>
<evidence type="ECO:0000256" key="27">
    <source>
        <dbReference type="ARBA" id="ARBA00049123"/>
    </source>
</evidence>
<evidence type="ECO:0000256" key="12">
    <source>
        <dbReference type="ARBA" id="ARBA00023002"/>
    </source>
</evidence>
<comment type="catalytic activity">
    <reaction evidence="21">
        <text>D-dopa + O2 + H2O = 3-(3,4-dihydroxyphenyl)pyruvate + H2O2 + NH4(+)</text>
        <dbReference type="Rhea" id="RHEA:70971"/>
        <dbReference type="ChEBI" id="CHEBI:15377"/>
        <dbReference type="ChEBI" id="CHEBI:15379"/>
        <dbReference type="ChEBI" id="CHEBI:16240"/>
        <dbReference type="ChEBI" id="CHEBI:28938"/>
        <dbReference type="ChEBI" id="CHEBI:29055"/>
        <dbReference type="ChEBI" id="CHEBI:149689"/>
    </reaction>
    <physiologicalReaction direction="left-to-right" evidence="21">
        <dbReference type="Rhea" id="RHEA:70972"/>
    </physiologicalReaction>
</comment>
<dbReference type="InterPro" id="IPR006181">
    <property type="entry name" value="D-amino_acid_oxidase_CS"/>
</dbReference>
<dbReference type="PROSITE" id="PS00677">
    <property type="entry name" value="DAO"/>
    <property type="match status" value="1"/>
</dbReference>
<protein>
    <recommendedName>
        <fullName evidence="18">D-amino-acid oxidase</fullName>
        <ecNumber evidence="17">1.4.3.3</ecNumber>
    </recommendedName>
</protein>
<evidence type="ECO:0000256" key="16">
    <source>
        <dbReference type="ARBA" id="ARBA00034101"/>
    </source>
</evidence>
<keyword evidence="7" id="KW-0964">Secreted</keyword>
<evidence type="ECO:0000256" key="3">
    <source>
        <dbReference type="ARBA" id="ARBA00004514"/>
    </source>
</evidence>
<evidence type="ECO:0000313" key="32">
    <source>
        <dbReference type="EMBL" id="CAH1267223.1"/>
    </source>
</evidence>
<keyword evidence="11 30" id="KW-0274">FAD</keyword>
<evidence type="ECO:0000256" key="29">
    <source>
        <dbReference type="ARBA" id="ARBA00049287"/>
    </source>
</evidence>
<evidence type="ECO:0000256" key="24">
    <source>
        <dbReference type="ARBA" id="ARBA00048643"/>
    </source>
</evidence>
<dbReference type="AlphaFoldDB" id="A0A8K0A3N6"/>
<dbReference type="Gene3D" id="3.30.9.10">
    <property type="entry name" value="D-Amino Acid Oxidase, subunit A, domain 2"/>
    <property type="match status" value="1"/>
</dbReference>
<evidence type="ECO:0000256" key="11">
    <source>
        <dbReference type="ARBA" id="ARBA00022827"/>
    </source>
</evidence>
<evidence type="ECO:0000256" key="21">
    <source>
        <dbReference type="ARBA" id="ARBA00048079"/>
    </source>
</evidence>
<proteinExistence type="inferred from homology"/>
<evidence type="ECO:0000313" key="33">
    <source>
        <dbReference type="Proteomes" id="UP000838412"/>
    </source>
</evidence>
<dbReference type="SUPFAM" id="SSF51971">
    <property type="entry name" value="Nucleotide-binding domain"/>
    <property type="match status" value="1"/>
</dbReference>
<evidence type="ECO:0000256" key="19">
    <source>
        <dbReference type="ARBA" id="ARBA00044716"/>
    </source>
</evidence>
<evidence type="ECO:0000256" key="7">
    <source>
        <dbReference type="ARBA" id="ARBA00022525"/>
    </source>
</evidence>
<keyword evidence="33" id="KW-1185">Reference proteome</keyword>
<feature type="binding site" evidence="30">
    <location>
        <position position="346"/>
    </location>
    <ligand>
        <name>D-dopa</name>
        <dbReference type="ChEBI" id="CHEBI:149689"/>
    </ligand>
</feature>
<evidence type="ECO:0000256" key="22">
    <source>
        <dbReference type="ARBA" id="ARBA00048252"/>
    </source>
</evidence>
<comment type="catalytic activity">
    <reaction evidence="23">
        <text>D-methionine + O2 + H2O = 4-methylsulfanyl-2-oxobutanoate + H2O2 + NH4(+)</text>
        <dbReference type="Rhea" id="RHEA:78207"/>
        <dbReference type="ChEBI" id="CHEBI:15377"/>
        <dbReference type="ChEBI" id="CHEBI:15379"/>
        <dbReference type="ChEBI" id="CHEBI:16240"/>
        <dbReference type="ChEBI" id="CHEBI:16723"/>
        <dbReference type="ChEBI" id="CHEBI:28938"/>
        <dbReference type="ChEBI" id="CHEBI:57932"/>
    </reaction>
    <physiologicalReaction direction="left-to-right" evidence="23">
        <dbReference type="Rhea" id="RHEA:78208"/>
    </physiologicalReaction>
</comment>
<evidence type="ECO:0000256" key="23">
    <source>
        <dbReference type="ARBA" id="ARBA00048401"/>
    </source>
</evidence>
<comment type="cofactor">
    <cofactor evidence="1 30">
        <name>FAD</name>
        <dbReference type="ChEBI" id="CHEBI:57692"/>
    </cofactor>
</comment>
<evidence type="ECO:0000256" key="2">
    <source>
        <dbReference type="ARBA" id="ARBA00004253"/>
    </source>
</evidence>
<gene>
    <name evidence="32" type="primary">DAO</name>
    <name evidence="32" type="ORF">BLAG_LOCUS20661</name>
</gene>
<dbReference type="GO" id="GO:0048786">
    <property type="term" value="C:presynaptic active zone"/>
    <property type="evidence" value="ECO:0007669"/>
    <property type="project" value="UniProtKB-SubCell"/>
</dbReference>
<comment type="catalytic activity">
    <reaction evidence="20">
        <text>D-tryptophan + O2 + H2O = indole-3-pyruvate + H2O2 + NH4(+)</text>
        <dbReference type="Rhea" id="RHEA:78247"/>
        <dbReference type="ChEBI" id="CHEBI:15377"/>
        <dbReference type="ChEBI" id="CHEBI:15379"/>
        <dbReference type="ChEBI" id="CHEBI:16240"/>
        <dbReference type="ChEBI" id="CHEBI:17640"/>
        <dbReference type="ChEBI" id="CHEBI:28938"/>
        <dbReference type="ChEBI" id="CHEBI:57719"/>
    </reaction>
    <physiologicalReaction direction="left-to-right" evidence="20">
        <dbReference type="Rhea" id="RHEA:78248"/>
    </physiologicalReaction>
</comment>
<feature type="domain" description="FAD dependent oxidoreductase" evidence="31">
    <location>
        <begin position="45"/>
        <end position="359"/>
    </location>
</feature>
<evidence type="ECO:0000256" key="13">
    <source>
        <dbReference type="ARBA" id="ARBA00023018"/>
    </source>
</evidence>
<evidence type="ECO:0000256" key="25">
    <source>
        <dbReference type="ARBA" id="ARBA00048711"/>
    </source>
</evidence>
<comment type="subcellular location">
    <subcellularLocation>
        <location evidence="3">Cytoplasm</location>
        <location evidence="3">Cytosol</location>
    </subcellularLocation>
    <subcellularLocation>
        <location evidence="2">Peroxisome matrix</location>
    </subcellularLocation>
    <subcellularLocation>
        <location evidence="16">Presynaptic active zone</location>
    </subcellularLocation>
    <subcellularLocation>
        <location evidence="4">Secreted</location>
    </subcellularLocation>
</comment>
<evidence type="ECO:0000256" key="14">
    <source>
        <dbReference type="ARBA" id="ARBA00023140"/>
    </source>
</evidence>
<reference evidence="32" key="1">
    <citation type="submission" date="2022-01" db="EMBL/GenBank/DDBJ databases">
        <authorList>
            <person name="Braso-Vives M."/>
        </authorList>
    </citation>
    <scope>NUCLEOTIDE SEQUENCE</scope>
</reference>
<accession>A0A8K0A3N6</accession>
<keyword evidence="13" id="KW-0770">Synapse</keyword>
<evidence type="ECO:0000256" key="8">
    <source>
        <dbReference type="ARBA" id="ARBA00022553"/>
    </source>
</evidence>
<comment type="catalytic activity">
    <reaction evidence="24">
        <text>D-serine + O2 + H2O = 3-hydroxypyruvate + H2O2 + NH4(+)</text>
        <dbReference type="Rhea" id="RHEA:70951"/>
        <dbReference type="ChEBI" id="CHEBI:15377"/>
        <dbReference type="ChEBI" id="CHEBI:15379"/>
        <dbReference type="ChEBI" id="CHEBI:16240"/>
        <dbReference type="ChEBI" id="CHEBI:17180"/>
        <dbReference type="ChEBI" id="CHEBI:28938"/>
        <dbReference type="ChEBI" id="CHEBI:35247"/>
    </reaction>
    <physiologicalReaction direction="left-to-right" evidence="24">
        <dbReference type="Rhea" id="RHEA:70952"/>
    </physiologicalReaction>
</comment>
<dbReference type="PANTHER" id="PTHR11530">
    <property type="entry name" value="D-AMINO ACID OXIDASE"/>
    <property type="match status" value="1"/>
</dbReference>
<evidence type="ECO:0000256" key="15">
    <source>
        <dbReference type="ARBA" id="ARBA00023273"/>
    </source>
</evidence>
<evidence type="ECO:0000256" key="30">
    <source>
        <dbReference type="PIRSR" id="PIRSR000189-1"/>
    </source>
</evidence>
<keyword evidence="9" id="KW-0285">Flavoprotein</keyword>
<evidence type="ECO:0000259" key="31">
    <source>
        <dbReference type="Pfam" id="PF01266"/>
    </source>
</evidence>
<organism evidence="32 33">
    <name type="scientific">Branchiostoma lanceolatum</name>
    <name type="common">Common lancelet</name>
    <name type="synonym">Amphioxus lanceolatum</name>
    <dbReference type="NCBI Taxonomy" id="7740"/>
    <lineage>
        <taxon>Eukaryota</taxon>
        <taxon>Metazoa</taxon>
        <taxon>Chordata</taxon>
        <taxon>Cephalochordata</taxon>
        <taxon>Leptocardii</taxon>
        <taxon>Amphioxiformes</taxon>
        <taxon>Branchiostomatidae</taxon>
        <taxon>Branchiostoma</taxon>
    </lineage>
</organism>
<feature type="binding site" evidence="30">
    <location>
        <position position="92"/>
    </location>
    <ligand>
        <name>D-dopa</name>
        <dbReference type="ChEBI" id="CHEBI:149689"/>
    </ligand>
</feature>
<evidence type="ECO:0000256" key="20">
    <source>
        <dbReference type="ARBA" id="ARBA00047579"/>
    </source>
</evidence>
<evidence type="ECO:0000256" key="1">
    <source>
        <dbReference type="ARBA" id="ARBA00001974"/>
    </source>
</evidence>
<feature type="binding site" evidence="30">
    <location>
        <position position="265"/>
    </location>
    <ligand>
        <name>D-dopa</name>
        <dbReference type="ChEBI" id="CHEBI:149689"/>
    </ligand>
</feature>
<comment type="similarity">
    <text evidence="5">Belongs to the DAMOX/DASOX family.</text>
</comment>
<evidence type="ECO:0000256" key="4">
    <source>
        <dbReference type="ARBA" id="ARBA00004613"/>
    </source>
</evidence>
<dbReference type="Proteomes" id="UP000838412">
    <property type="component" value="Chromosome 6"/>
</dbReference>
<dbReference type="GO" id="GO:0005576">
    <property type="term" value="C:extracellular region"/>
    <property type="evidence" value="ECO:0007669"/>
    <property type="project" value="UniProtKB-SubCell"/>
</dbReference>